<organism evidence="2 3">
    <name type="scientific">Streptomyces ambofaciens</name>
    <dbReference type="NCBI Taxonomy" id="1889"/>
    <lineage>
        <taxon>Bacteria</taxon>
        <taxon>Bacillati</taxon>
        <taxon>Actinomycetota</taxon>
        <taxon>Actinomycetes</taxon>
        <taxon>Kitasatosporales</taxon>
        <taxon>Streptomycetaceae</taxon>
        <taxon>Streptomyces</taxon>
    </lineage>
</organism>
<dbReference type="Proteomes" id="UP000076720">
    <property type="component" value="Chromosome"/>
</dbReference>
<evidence type="ECO:0000256" key="1">
    <source>
        <dbReference type="SAM" id="MobiDB-lite"/>
    </source>
</evidence>
<name>A0ABM6B150_STRAM</name>
<evidence type="ECO:0008006" key="4">
    <source>
        <dbReference type="Google" id="ProtNLM"/>
    </source>
</evidence>
<protein>
    <recommendedName>
        <fullName evidence="4">CdiI immunity protein domain-containing protein</fullName>
    </recommendedName>
</protein>
<keyword evidence="3" id="KW-1185">Reference proteome</keyword>
<evidence type="ECO:0000313" key="2">
    <source>
        <dbReference type="EMBL" id="ANB07298.1"/>
    </source>
</evidence>
<sequence length="140" mass="15886">MFSNIATHWQSEGLIEKVHDAYHGWLSSTLHEIEDWDRLVSHIRDYGCIDLKKDTALASAFESHARGELGERSAYELDLDGMQSIAIDFGLEDLTSRITEAMKEGDFEPEDDSYERSRSSPSDDRGSDEYVAHLFGRLGE</sequence>
<feature type="region of interest" description="Disordered" evidence="1">
    <location>
        <begin position="103"/>
        <end position="129"/>
    </location>
</feature>
<gene>
    <name evidence="2" type="ORF">SAM40697_3340</name>
</gene>
<feature type="compositionally biased region" description="Basic and acidic residues" evidence="1">
    <location>
        <begin position="114"/>
        <end position="129"/>
    </location>
</feature>
<evidence type="ECO:0000313" key="3">
    <source>
        <dbReference type="Proteomes" id="UP000076720"/>
    </source>
</evidence>
<reference evidence="3" key="1">
    <citation type="submission" date="2015-10" db="EMBL/GenBank/DDBJ databases">
        <title>Complete genome sequence of Streptomyces ambofaciens DSM 40697.</title>
        <authorList>
            <person name="Thibessard A."/>
            <person name="Leblond P."/>
        </authorList>
    </citation>
    <scope>NUCLEOTIDE SEQUENCE [LARGE SCALE GENOMIC DNA]</scope>
    <source>
        <strain evidence="3">DSM 40697</strain>
    </source>
</reference>
<accession>A0ABM6B150</accession>
<proteinExistence type="predicted"/>
<dbReference type="EMBL" id="CP012949">
    <property type="protein sequence ID" value="ANB07298.1"/>
    <property type="molecule type" value="Genomic_DNA"/>
</dbReference>
<reference evidence="2 3" key="2">
    <citation type="journal article" date="2016" name="Genome Announc.">
        <title>Complete Genome Sequence of Streptomyces ambofaciens DSM 40697, a Paradigm for Genome Plasticity Studies.</title>
        <authorList>
            <person name="Thibessard A."/>
            <person name="Leblond P."/>
        </authorList>
    </citation>
    <scope>NUCLEOTIDE SEQUENCE [LARGE SCALE GENOMIC DNA]</scope>
    <source>
        <strain evidence="2 3">DSM 40697</strain>
    </source>
</reference>